<keyword evidence="3" id="KW-1185">Reference proteome</keyword>
<reference evidence="2 3" key="1">
    <citation type="journal article" date="2020" name="Nature">
        <title>Six reference-quality genomes reveal evolution of bat adaptations.</title>
        <authorList>
            <person name="Jebb D."/>
            <person name="Huang Z."/>
            <person name="Pippel M."/>
            <person name="Hughes G.M."/>
            <person name="Lavrichenko K."/>
            <person name="Devanna P."/>
            <person name="Winkler S."/>
            <person name="Jermiin L.S."/>
            <person name="Skirmuntt E.C."/>
            <person name="Katzourakis A."/>
            <person name="Burkitt-Gray L."/>
            <person name="Ray D.A."/>
            <person name="Sullivan K.A.M."/>
            <person name="Roscito J.G."/>
            <person name="Kirilenko B.M."/>
            <person name="Davalos L.M."/>
            <person name="Corthals A.P."/>
            <person name="Power M.L."/>
            <person name="Jones G."/>
            <person name="Ransome R.D."/>
            <person name="Dechmann D.K.N."/>
            <person name="Locatelli A.G."/>
            <person name="Puechmaille S.J."/>
            <person name="Fedrigo O."/>
            <person name="Jarvis E.D."/>
            <person name="Hiller M."/>
            <person name="Vernes S.C."/>
            <person name="Myers E.W."/>
            <person name="Teeling E.C."/>
        </authorList>
    </citation>
    <scope>NUCLEOTIDE SEQUENCE [LARGE SCALE GENOMIC DNA]</scope>
    <source>
        <strain evidence="2">MRouAeg1</strain>
        <tissue evidence="2">Muscle</tissue>
    </source>
</reference>
<dbReference type="Proteomes" id="UP000593571">
    <property type="component" value="Unassembled WGS sequence"/>
</dbReference>
<gene>
    <name evidence="2" type="ORF">HJG63_008262</name>
</gene>
<feature type="compositionally biased region" description="Basic and acidic residues" evidence="1">
    <location>
        <begin position="37"/>
        <end position="47"/>
    </location>
</feature>
<sequence>MALVDSPPLPFSGGDSEEILGARPAQHRVHACSWGHRSAEPPRELPRLPHTLPEPTAPAWATLSQSQRDASLRSAADIIRVPAAPVLDFRVGGAQRPVPGWRGLSFEVPRGTCRMGWAVGPSRSGPFRLQPGARWS</sequence>
<feature type="region of interest" description="Disordered" evidence="1">
    <location>
        <begin position="1"/>
        <end position="56"/>
    </location>
</feature>
<proteinExistence type="predicted"/>
<evidence type="ECO:0000313" key="2">
    <source>
        <dbReference type="EMBL" id="KAF6431787.1"/>
    </source>
</evidence>
<name>A0A7J8E8E1_ROUAE</name>
<protein>
    <submittedName>
        <fullName evidence="2">Uncharacterized protein</fullName>
    </submittedName>
</protein>
<dbReference type="EMBL" id="JACASE010000010">
    <property type="protein sequence ID" value="KAF6431787.1"/>
    <property type="molecule type" value="Genomic_DNA"/>
</dbReference>
<organism evidence="2 3">
    <name type="scientific">Rousettus aegyptiacus</name>
    <name type="common">Egyptian fruit bat</name>
    <name type="synonym">Pteropus aegyptiacus</name>
    <dbReference type="NCBI Taxonomy" id="9407"/>
    <lineage>
        <taxon>Eukaryota</taxon>
        <taxon>Metazoa</taxon>
        <taxon>Chordata</taxon>
        <taxon>Craniata</taxon>
        <taxon>Vertebrata</taxon>
        <taxon>Euteleostomi</taxon>
        <taxon>Mammalia</taxon>
        <taxon>Eutheria</taxon>
        <taxon>Laurasiatheria</taxon>
        <taxon>Chiroptera</taxon>
        <taxon>Yinpterochiroptera</taxon>
        <taxon>Pteropodoidea</taxon>
        <taxon>Pteropodidae</taxon>
        <taxon>Rousettinae</taxon>
        <taxon>Rousettus</taxon>
    </lineage>
</organism>
<evidence type="ECO:0000313" key="3">
    <source>
        <dbReference type="Proteomes" id="UP000593571"/>
    </source>
</evidence>
<dbReference type="AlphaFoldDB" id="A0A7J8E8E1"/>
<evidence type="ECO:0000256" key="1">
    <source>
        <dbReference type="SAM" id="MobiDB-lite"/>
    </source>
</evidence>
<comment type="caution">
    <text evidence="2">The sequence shown here is derived from an EMBL/GenBank/DDBJ whole genome shotgun (WGS) entry which is preliminary data.</text>
</comment>
<accession>A0A7J8E8E1</accession>